<dbReference type="Proteomes" id="UP001165283">
    <property type="component" value="Unassembled WGS sequence"/>
</dbReference>
<dbReference type="CDD" id="cd17535">
    <property type="entry name" value="REC_NarL-like"/>
    <property type="match status" value="1"/>
</dbReference>
<dbReference type="PANTHER" id="PTHR43214">
    <property type="entry name" value="TWO-COMPONENT RESPONSE REGULATOR"/>
    <property type="match status" value="1"/>
</dbReference>
<keyword evidence="3" id="KW-0238">DNA-binding</keyword>
<keyword evidence="1 5" id="KW-0597">Phosphoprotein</keyword>
<dbReference type="PANTHER" id="PTHR43214:SF24">
    <property type="entry name" value="TRANSCRIPTIONAL REGULATORY PROTEIN NARL-RELATED"/>
    <property type="match status" value="1"/>
</dbReference>
<dbReference type="EMBL" id="JAGSOV010000059">
    <property type="protein sequence ID" value="MCO1658836.1"/>
    <property type="molecule type" value="Genomic_DNA"/>
</dbReference>
<dbReference type="CDD" id="cd06170">
    <property type="entry name" value="LuxR_C_like"/>
    <property type="match status" value="1"/>
</dbReference>
<dbReference type="InterPro" id="IPR011006">
    <property type="entry name" value="CheY-like_superfamily"/>
</dbReference>
<dbReference type="Pfam" id="PF00072">
    <property type="entry name" value="Response_reg"/>
    <property type="match status" value="1"/>
</dbReference>
<dbReference type="Pfam" id="PF00196">
    <property type="entry name" value="GerE"/>
    <property type="match status" value="1"/>
</dbReference>
<keyword evidence="2" id="KW-0805">Transcription regulation</keyword>
<dbReference type="SUPFAM" id="SSF52172">
    <property type="entry name" value="CheY-like"/>
    <property type="match status" value="1"/>
</dbReference>
<dbReference type="InterPro" id="IPR058245">
    <property type="entry name" value="NreC/VraR/RcsB-like_REC"/>
</dbReference>
<gene>
    <name evidence="8" type="ORF">KDL28_27575</name>
</gene>
<keyword evidence="4" id="KW-0804">Transcription</keyword>
<evidence type="ECO:0000256" key="3">
    <source>
        <dbReference type="ARBA" id="ARBA00023125"/>
    </source>
</evidence>
<comment type="caution">
    <text evidence="8">The sequence shown here is derived from an EMBL/GenBank/DDBJ whole genome shotgun (WGS) entry which is preliminary data.</text>
</comment>
<evidence type="ECO:0000259" key="7">
    <source>
        <dbReference type="PROSITE" id="PS50110"/>
    </source>
</evidence>
<protein>
    <submittedName>
        <fullName evidence="8">Response regulator transcription factor</fullName>
    </submittedName>
</protein>
<evidence type="ECO:0000256" key="1">
    <source>
        <dbReference type="ARBA" id="ARBA00022553"/>
    </source>
</evidence>
<keyword evidence="9" id="KW-1185">Reference proteome</keyword>
<dbReference type="SMART" id="SM00448">
    <property type="entry name" value="REC"/>
    <property type="match status" value="1"/>
</dbReference>
<dbReference type="InterPro" id="IPR016032">
    <property type="entry name" value="Sig_transdc_resp-reg_C-effctor"/>
</dbReference>
<feature type="domain" description="HTH luxR-type" evidence="6">
    <location>
        <begin position="152"/>
        <end position="217"/>
    </location>
</feature>
<accession>A0ABT1A7C5</accession>
<dbReference type="RefSeq" id="WP_252443196.1">
    <property type="nucleotide sequence ID" value="NZ_JAGSOV010000059.1"/>
</dbReference>
<reference evidence="8" key="1">
    <citation type="submission" date="2021-04" db="EMBL/GenBank/DDBJ databases">
        <title>Pseudonocardia sp. nov., isolated from sandy soil of mangrove forest.</title>
        <authorList>
            <person name="Zan Z."/>
            <person name="Huang R."/>
            <person name="Liu W."/>
        </authorList>
    </citation>
    <scope>NUCLEOTIDE SEQUENCE</scope>
    <source>
        <strain evidence="8">S2-4</strain>
    </source>
</reference>
<feature type="modified residue" description="4-aspartylphosphate" evidence="5">
    <location>
        <position position="60"/>
    </location>
</feature>
<dbReference type="PRINTS" id="PR00038">
    <property type="entry name" value="HTHLUXR"/>
</dbReference>
<evidence type="ECO:0000259" key="6">
    <source>
        <dbReference type="PROSITE" id="PS50043"/>
    </source>
</evidence>
<evidence type="ECO:0000256" key="2">
    <source>
        <dbReference type="ARBA" id="ARBA00023015"/>
    </source>
</evidence>
<dbReference type="InterPro" id="IPR039420">
    <property type="entry name" value="WalR-like"/>
</dbReference>
<sequence>MTGPARPTRVLLVDDQALVRHGFGLILRSEPDIEVVGEAEDGAKAVEAVRRHRPDVALVDIRMPVLDGLEATRRILADPHNRSKVLILTTFDHDEYVFEALRVGASGFLLKTASPDELVTAVRVVARGDALLSPSITRQVVRRFARLVPRPPAPELDRLTARELDVLRLVSRGMTNGEIAAELVLSEATVKTHVSGMLTKLGLRDRVQAVVFAYENGVTAQG</sequence>
<evidence type="ECO:0000313" key="9">
    <source>
        <dbReference type="Proteomes" id="UP001165283"/>
    </source>
</evidence>
<dbReference type="SUPFAM" id="SSF46894">
    <property type="entry name" value="C-terminal effector domain of the bipartite response regulators"/>
    <property type="match status" value="1"/>
</dbReference>
<name>A0ABT1A7C5_9PSEU</name>
<organism evidence="8 9">
    <name type="scientific">Pseudonocardia humida</name>
    <dbReference type="NCBI Taxonomy" id="2800819"/>
    <lineage>
        <taxon>Bacteria</taxon>
        <taxon>Bacillati</taxon>
        <taxon>Actinomycetota</taxon>
        <taxon>Actinomycetes</taxon>
        <taxon>Pseudonocardiales</taxon>
        <taxon>Pseudonocardiaceae</taxon>
        <taxon>Pseudonocardia</taxon>
    </lineage>
</organism>
<proteinExistence type="predicted"/>
<dbReference type="SMART" id="SM00421">
    <property type="entry name" value="HTH_LUXR"/>
    <property type="match status" value="1"/>
</dbReference>
<evidence type="ECO:0000256" key="4">
    <source>
        <dbReference type="ARBA" id="ARBA00023163"/>
    </source>
</evidence>
<evidence type="ECO:0000256" key="5">
    <source>
        <dbReference type="PROSITE-ProRule" id="PRU00169"/>
    </source>
</evidence>
<dbReference type="InterPro" id="IPR000792">
    <property type="entry name" value="Tscrpt_reg_LuxR_C"/>
</dbReference>
<feature type="domain" description="Response regulatory" evidence="7">
    <location>
        <begin position="9"/>
        <end position="126"/>
    </location>
</feature>
<dbReference type="PROSITE" id="PS50043">
    <property type="entry name" value="HTH_LUXR_2"/>
    <property type="match status" value="1"/>
</dbReference>
<dbReference type="PROSITE" id="PS50110">
    <property type="entry name" value="RESPONSE_REGULATORY"/>
    <property type="match status" value="1"/>
</dbReference>
<evidence type="ECO:0000313" key="8">
    <source>
        <dbReference type="EMBL" id="MCO1658836.1"/>
    </source>
</evidence>
<dbReference type="InterPro" id="IPR001789">
    <property type="entry name" value="Sig_transdc_resp-reg_receiver"/>
</dbReference>
<dbReference type="Gene3D" id="3.40.50.2300">
    <property type="match status" value="1"/>
</dbReference>